<dbReference type="Pfam" id="PF14561">
    <property type="entry name" value="TPR_20"/>
    <property type="match status" value="1"/>
</dbReference>
<proteinExistence type="predicted"/>
<dbReference type="RefSeq" id="WP_147828014.1">
    <property type="nucleotide sequence ID" value="NZ_BPQG01000008.1"/>
</dbReference>
<dbReference type="InterPro" id="IPR013766">
    <property type="entry name" value="Thioredoxin_domain"/>
</dbReference>
<evidence type="ECO:0000313" key="2">
    <source>
        <dbReference type="EMBL" id="GJD43092.1"/>
    </source>
</evidence>
<dbReference type="InterPro" id="IPR011990">
    <property type="entry name" value="TPR-like_helical_dom_sf"/>
</dbReference>
<name>A0ABQ4QD17_9HYPH</name>
<dbReference type="EMBL" id="BPQG01000008">
    <property type="protein sequence ID" value="GJD43092.1"/>
    <property type="molecule type" value="Genomic_DNA"/>
</dbReference>
<dbReference type="CDD" id="cd02956">
    <property type="entry name" value="ybbN"/>
    <property type="match status" value="1"/>
</dbReference>
<comment type="caution">
    <text evidence="2">The sequence shown here is derived from an EMBL/GenBank/DDBJ whole genome shotgun (WGS) entry which is preliminary data.</text>
</comment>
<dbReference type="Proteomes" id="UP001055117">
    <property type="component" value="Unassembled WGS sequence"/>
</dbReference>
<keyword evidence="3" id="KW-1185">Reference proteome</keyword>
<protein>
    <submittedName>
        <fullName evidence="2">Chaperedoxin</fullName>
    </submittedName>
</protein>
<dbReference type="InterPro" id="IPR036249">
    <property type="entry name" value="Thioredoxin-like_sf"/>
</dbReference>
<dbReference type="Pfam" id="PF00085">
    <property type="entry name" value="Thioredoxin"/>
    <property type="match status" value="1"/>
</dbReference>
<dbReference type="PROSITE" id="PS51352">
    <property type="entry name" value="THIOREDOXIN_2"/>
    <property type="match status" value="1"/>
</dbReference>
<dbReference type="SUPFAM" id="SSF48452">
    <property type="entry name" value="TPR-like"/>
    <property type="match status" value="1"/>
</dbReference>
<dbReference type="Pfam" id="PF14559">
    <property type="entry name" value="TPR_19"/>
    <property type="match status" value="1"/>
</dbReference>
<dbReference type="PANTHER" id="PTHR45663">
    <property type="entry name" value="GEO12009P1"/>
    <property type="match status" value="1"/>
</dbReference>
<dbReference type="SUPFAM" id="SSF52833">
    <property type="entry name" value="Thioredoxin-like"/>
    <property type="match status" value="1"/>
</dbReference>
<dbReference type="PANTHER" id="PTHR45663:SF11">
    <property type="entry name" value="GEO12009P1"/>
    <property type="match status" value="1"/>
</dbReference>
<dbReference type="Gene3D" id="1.25.40.10">
    <property type="entry name" value="Tetratricopeptide repeat domain"/>
    <property type="match status" value="2"/>
</dbReference>
<evidence type="ECO:0000313" key="3">
    <source>
        <dbReference type="Proteomes" id="UP001055117"/>
    </source>
</evidence>
<reference evidence="2 3" key="1">
    <citation type="journal article" date="2021" name="Front. Microbiol.">
        <title>Comprehensive Comparative Genomics and Phenotyping of Methylobacterium Species.</title>
        <authorList>
            <person name="Alessa O."/>
            <person name="Ogura Y."/>
            <person name="Fujitani Y."/>
            <person name="Takami H."/>
            <person name="Hayashi T."/>
            <person name="Sahin N."/>
            <person name="Tani A."/>
        </authorList>
    </citation>
    <scope>NUCLEOTIDE SEQUENCE [LARGE SCALE GENOMIC DNA]</scope>
    <source>
        <strain evidence="2 3">DSM 23679</strain>
    </source>
</reference>
<gene>
    <name evidence="2" type="primary">cnoX</name>
    <name evidence="2" type="ORF">AFCDBAGC_0936</name>
</gene>
<sequence>MLNDTLATDAHPGASDLIRETTTTGFRQDVIAESANRPVLVLFWSPRAPSSKTLLTVLEKFVRAAAGKVVLVKMNVDEHPAVWGQIGQQLGLQGVPAVVAIDQGRPVDMFEGALPEAQIKTFFDRLAGPSEIDQVMAEAAQALEEGDLAGASELYAAVLGQQPDNVAALAGLAKIQLDAGELENAKQVLAMVPEAKAADPGLAGIRAAIELAEQAAALGDLAGLETEVAANPDAHQARFDLALGLNAGNEREKAVDHLIEIIRRDRTWNEDGARKQLLQFFEAWGPMDPAAIRGRRKLSTLLFA</sequence>
<dbReference type="Gene3D" id="3.40.30.10">
    <property type="entry name" value="Glutaredoxin"/>
    <property type="match status" value="1"/>
</dbReference>
<evidence type="ECO:0000259" key="1">
    <source>
        <dbReference type="PROSITE" id="PS51352"/>
    </source>
</evidence>
<organism evidence="2 3">
    <name type="scientific">Methylobacterium cerastii</name>
    <dbReference type="NCBI Taxonomy" id="932741"/>
    <lineage>
        <taxon>Bacteria</taxon>
        <taxon>Pseudomonadati</taxon>
        <taxon>Pseudomonadota</taxon>
        <taxon>Alphaproteobacteria</taxon>
        <taxon>Hyphomicrobiales</taxon>
        <taxon>Methylobacteriaceae</taxon>
        <taxon>Methylobacterium</taxon>
    </lineage>
</organism>
<accession>A0ABQ4QD17</accession>
<feature type="domain" description="Thioredoxin" evidence="1">
    <location>
        <begin position="1"/>
        <end position="128"/>
    </location>
</feature>